<keyword evidence="12" id="KW-1185">Reference proteome</keyword>
<dbReference type="Proteomes" id="UP000002173">
    <property type="component" value="Unassembled WGS sequence"/>
</dbReference>
<comment type="function">
    <text evidence="9">Bifunctional inositol kinase that acts in concert with the IP6K kinases to synthesize the diphosphate group-containing inositol pyrophosphates diphosphoinositol pentakisphosphate, PP-InsP5, and bis-diphosphoinositol tetrakisphosphate, (PP)2-InsP4. PP-InsP5 and (PP)2-InsP4, also respectively called InsP7 and InsP8, may regulate a variety of cellular processes, including apoptosis, vesicle trafficking, cytoskeletal dynamics, and exocytosis. Phosphorylates inositol hexakisphosphate (InsP6).</text>
</comment>
<dbReference type="STRING" id="5865.A7AS69"/>
<dbReference type="GO" id="GO:0052723">
    <property type="term" value="F:inositol hexakisphosphate 1-kinase activity"/>
    <property type="evidence" value="ECO:0007669"/>
    <property type="project" value="RHEA"/>
</dbReference>
<dbReference type="EMBL" id="AAXT01000002">
    <property type="protein sequence ID" value="EDO07388.1"/>
    <property type="molecule type" value="Genomic_DNA"/>
</dbReference>
<evidence type="ECO:0000256" key="7">
    <source>
        <dbReference type="ARBA" id="ARBA00033696"/>
    </source>
</evidence>
<evidence type="ECO:0000256" key="4">
    <source>
        <dbReference type="ARBA" id="ARBA00022741"/>
    </source>
</evidence>
<dbReference type="eggNOG" id="KOG1057">
    <property type="taxonomic scope" value="Eukaryota"/>
</dbReference>
<dbReference type="OMA" id="IIIFPEE"/>
<evidence type="ECO:0000256" key="8">
    <source>
        <dbReference type="ARBA" id="ARBA00034629"/>
    </source>
</evidence>
<dbReference type="GO" id="GO:0005524">
    <property type="term" value="F:ATP binding"/>
    <property type="evidence" value="ECO:0007669"/>
    <property type="project" value="UniProtKB-KW"/>
</dbReference>
<keyword evidence="6 9" id="KW-0067">ATP-binding</keyword>
<dbReference type="AlphaFoldDB" id="A7AS69"/>
<reference evidence="11 12" key="1">
    <citation type="journal article" date="2007" name="PLoS Pathog.">
        <title>Genome sequence of Babesia bovis and comparative analysis of apicomplexan hemoprotozoa.</title>
        <authorList>
            <person name="Brayton K.A."/>
            <person name="Lau A.O.T."/>
            <person name="Herndon D.R."/>
            <person name="Hannick L."/>
            <person name="Kappmeyer L.S."/>
            <person name="Berens S.J."/>
            <person name="Bidwell S.L."/>
            <person name="Brown W.C."/>
            <person name="Crabtree J."/>
            <person name="Fadrosh D."/>
            <person name="Feldblum T."/>
            <person name="Forberger H.A."/>
            <person name="Haas B.J."/>
            <person name="Howell J.M."/>
            <person name="Khouri H."/>
            <person name="Koo H."/>
            <person name="Mann D.J."/>
            <person name="Norimine J."/>
            <person name="Paulsen I.T."/>
            <person name="Radune D."/>
            <person name="Ren Q."/>
            <person name="Smith R.K. Jr."/>
            <person name="Suarez C.E."/>
            <person name="White O."/>
            <person name="Wortman J.R."/>
            <person name="Knowles D.P. Jr."/>
            <person name="McElwain T.F."/>
            <person name="Nene V.M."/>
        </authorList>
    </citation>
    <scope>NUCLEOTIDE SEQUENCE [LARGE SCALE GENOMIC DNA]</scope>
    <source>
        <strain evidence="11">T2Bo</strain>
    </source>
</reference>
<evidence type="ECO:0000256" key="2">
    <source>
        <dbReference type="ARBA" id="ARBA00022490"/>
    </source>
</evidence>
<feature type="domain" description="VIP1 N-terminal" evidence="10">
    <location>
        <begin position="6"/>
        <end position="91"/>
    </location>
</feature>
<dbReference type="GO" id="GO:0032958">
    <property type="term" value="P:inositol phosphate biosynthetic process"/>
    <property type="evidence" value="ECO:0007669"/>
    <property type="project" value="TreeGrafter"/>
</dbReference>
<accession>A7AS69</accession>
<comment type="catalytic activity">
    <reaction evidence="8">
        <text>1D-myo-inositol hexakisphosphate + ATP = 1-diphospho-1D-myo-inositol 2,3,4,5,6-pentakisphosphate + ADP</text>
        <dbReference type="Rhea" id="RHEA:37459"/>
        <dbReference type="ChEBI" id="CHEBI:30616"/>
        <dbReference type="ChEBI" id="CHEBI:58130"/>
        <dbReference type="ChEBI" id="CHEBI:74946"/>
        <dbReference type="ChEBI" id="CHEBI:456216"/>
        <dbReference type="EC" id="2.7.4.24"/>
    </reaction>
    <physiologicalReaction direction="left-to-right" evidence="8">
        <dbReference type="Rhea" id="RHEA:37460"/>
    </physiologicalReaction>
</comment>
<evidence type="ECO:0000256" key="9">
    <source>
        <dbReference type="RuleBase" id="RU365032"/>
    </source>
</evidence>
<dbReference type="GO" id="GO:0006020">
    <property type="term" value="P:inositol metabolic process"/>
    <property type="evidence" value="ECO:0007669"/>
    <property type="project" value="TreeGrafter"/>
</dbReference>
<keyword evidence="3 9" id="KW-0808">Transferase</keyword>
<dbReference type="Gene3D" id="3.40.50.1240">
    <property type="entry name" value="Phosphoglycerate mutase-like"/>
    <property type="match status" value="1"/>
</dbReference>
<dbReference type="PANTHER" id="PTHR12750:SF9">
    <property type="entry name" value="INOSITOL HEXAKISPHOSPHATE AND DIPHOSPHOINOSITOL-PENTAKISPHOSPHATE KINASE"/>
    <property type="match status" value="1"/>
</dbReference>
<dbReference type="FunFam" id="3.30.470.20:FF:000050">
    <property type="entry name" value="Acid phosphatase, putative"/>
    <property type="match status" value="1"/>
</dbReference>
<dbReference type="InterPro" id="IPR029033">
    <property type="entry name" value="His_PPase_superfam"/>
</dbReference>
<dbReference type="SUPFAM" id="SSF56059">
    <property type="entry name" value="Glutathione synthetase ATP-binding domain-like"/>
    <property type="match status" value="1"/>
</dbReference>
<dbReference type="Pfam" id="PF00328">
    <property type="entry name" value="His_Phos_2"/>
    <property type="match status" value="1"/>
</dbReference>
<dbReference type="SMR" id="A7AS69"/>
<evidence type="ECO:0000313" key="11">
    <source>
        <dbReference type="EMBL" id="EDO07388.1"/>
    </source>
</evidence>
<keyword evidence="4 9" id="KW-0547">Nucleotide-binding</keyword>
<dbReference type="FunCoup" id="A7AS69">
    <property type="interactions" value="9"/>
</dbReference>
<evidence type="ECO:0000256" key="3">
    <source>
        <dbReference type="ARBA" id="ARBA00022679"/>
    </source>
</evidence>
<gene>
    <name evidence="11" type="ORF">BBOV_IV010350</name>
</gene>
<dbReference type="InParanoid" id="A7AS69"/>
<dbReference type="Gene3D" id="3.30.470.20">
    <property type="entry name" value="ATP-grasp fold, B domain"/>
    <property type="match status" value="1"/>
</dbReference>
<reference evidence="12" key="3">
    <citation type="journal article" date="2021" name="Int. J. Parasitol.">
        <title>Comparative analysis of gene expression between Babesia bovis blood stages and kinetes allowed by improved genome annotation.</title>
        <authorList>
            <person name="Ueti M.W."/>
            <person name="Johnson W.C."/>
            <person name="Kappmeyer L.S."/>
            <person name="Herndon D.R."/>
            <person name="Mousel M.R."/>
            <person name="Reif K.E."/>
            <person name="Taus N.S."/>
            <person name="Ifeonu O.O."/>
            <person name="Silva J.C."/>
            <person name="Suarez C.E."/>
            <person name="Brayton K.A."/>
        </authorList>
    </citation>
    <scope>NUCLEOTIDE SEQUENCE [LARGE SCALE GENOMIC DNA]</scope>
</reference>
<dbReference type="CDD" id="cd07061">
    <property type="entry name" value="HP_HAP_like"/>
    <property type="match status" value="1"/>
</dbReference>
<dbReference type="PANTHER" id="PTHR12750">
    <property type="entry name" value="DIPHOSPHOINOSITOL PENTAKISPHOSPHATE KINASE"/>
    <property type="match status" value="1"/>
</dbReference>
<evidence type="ECO:0000313" key="12">
    <source>
        <dbReference type="Proteomes" id="UP000002173"/>
    </source>
</evidence>
<keyword evidence="2 9" id="KW-0963">Cytoplasm</keyword>
<organism evidence="11 12">
    <name type="scientific">Babesia bovis</name>
    <dbReference type="NCBI Taxonomy" id="5865"/>
    <lineage>
        <taxon>Eukaryota</taxon>
        <taxon>Sar</taxon>
        <taxon>Alveolata</taxon>
        <taxon>Apicomplexa</taxon>
        <taxon>Aconoidasida</taxon>
        <taxon>Piroplasmida</taxon>
        <taxon>Babesiidae</taxon>
        <taxon>Babesia</taxon>
    </lineage>
</organism>
<comment type="caution">
    <text evidence="11">The sequence shown here is derived from an EMBL/GenBank/DDBJ whole genome shotgun (WGS) entry which is preliminary data.</text>
</comment>
<evidence type="ECO:0000259" key="10">
    <source>
        <dbReference type="Pfam" id="PF18086"/>
    </source>
</evidence>
<dbReference type="KEGG" id="bbo:BBOV_IV010350"/>
<name>A7AS69_BABBO</name>
<evidence type="ECO:0000256" key="5">
    <source>
        <dbReference type="ARBA" id="ARBA00022777"/>
    </source>
</evidence>
<sequence>MDRCFTLGICAMANKVQSAPMRSILRYLKAAGDFEIIIFPEETILHRPVTEWPIVECLIAFYSTHFPLEKAIEYVKRYKPIVLNDVEKQRIFRSRLDVYRELQACHVPHPNYVVVDHLSVKEGKATFEEHIDYIVYNNVKINKPFIEKSLDADDHDNWIYYPSNTGGGCKKLFRKIQDRSSRYCADVQSVRRDSTYIYEEFMSTFGTDIKVYTVGCMFAHAEARKSPTLDGKVDRNTEGKEVRFPVILSAKEKAIAYRIVEHFGQAVCGFDILRTINGPYVCDINGWSFVKNSRHHMDLSQIIRIMFLLKLQLKYNITLGNVIPARIVTKETAEALKKTFADIEHQGDKARSREELCSVVVVMRHADRKPKQKLKILTSHPLIMEYFEGNPKKQINLKSPEAMAKFIEVNKIIVQELEEEFDSFVLGASTTDNGLDMHDSPEFRELGERLSLHKELQQVLDFSDEFSSINHKIQLKAKFDGANQIKKVLLVAKWGGELTCVGECQAEDLGRRFRQSLYPTDCTGLIRLHSTYRHDFKIFTSIEGRCQLTSAAFTKGMLDLEGELTPILVAMTIRDKKAQLLLDDNVEVKERNECKERLGHIMENWEDRAKVDELLSEMDADQAKFYRRIVEQLNIKNSEIHRLNDLLKDFMNAIEHEMTKWMYLYSVDEYATTVLDILQEMKSRWKCLLGKLFKKRNNLFQYTAIADIVDNLRYDLIHHHTYLGSGIDKAFEIYNIVEPLSAILSPCEYGVTPHERLTIGTKVAGKLLGKIVHDVTLHKNACDDANKSLDQQRSRDELYAKLVEQSFIGHRHDGSLSRALDRYYGSDINTDGDSWNDGLSTAGSVELNGTDPLEKISLIASTSASAASVAANSLAVTSVGISGAVKPCDMMYIGGIKPNEMNRLNAPTEMQEIWDLLSSGSELSEPIEINSNVAWSLSKESSKKCREDGYQSSSSSGDDGDMVRQEYTEARNMSIHMSHRMVRSRYYVTSASILFSLLNFLKYAHYLDDNPETSKPLVHYSTRDLHYLSHVVLRVWWSFNSDNKPVYRLEIMVSPGAKDGFGQNYEILAENAKSQKHKYRRHISRFNLDYVRGQVFCKHCGDLIDPDFVRSQFLENIRVKSINGSGVRRAVSTTNLPSRAKEDENVDNLKMGWISAGGNVDRDDVQKKASRWYRCQRCAGNITDLPEECLSRQVSQNHETVDVGDSPCAVWSSSCSPDAAFSPARELSIGSTIQGRPSSAVPPYCELSRLMIINYNCDINRFEQLVMKVGLQAVGIR</sequence>
<dbReference type="Gene3D" id="3.40.50.11950">
    <property type="match status" value="1"/>
</dbReference>
<dbReference type="Pfam" id="PF18086">
    <property type="entry name" value="PPIP5K2_N"/>
    <property type="match status" value="1"/>
</dbReference>
<proteinExistence type="inferred from homology"/>
<dbReference type="InterPro" id="IPR037446">
    <property type="entry name" value="His_Pase_VIP1"/>
</dbReference>
<evidence type="ECO:0000256" key="1">
    <source>
        <dbReference type="ARBA" id="ARBA00005609"/>
    </source>
</evidence>
<dbReference type="InterPro" id="IPR000560">
    <property type="entry name" value="His_Pase_clade-2"/>
</dbReference>
<dbReference type="SUPFAM" id="SSF53254">
    <property type="entry name" value="Phosphoglycerate mutase-like"/>
    <property type="match status" value="1"/>
</dbReference>
<comment type="similarity">
    <text evidence="1 9">Belongs to the histidine acid phosphatase family. VIP1 subfamily.</text>
</comment>
<dbReference type="GO" id="GO:0005829">
    <property type="term" value="C:cytosol"/>
    <property type="evidence" value="ECO:0007669"/>
    <property type="project" value="UniProtKB-SubCell"/>
</dbReference>
<reference evidence="12" key="2">
    <citation type="journal article" date="2020" name="Data Brief">
        <title>Transcriptome dataset of Babesia bovis life stages within vertebrate and invertebrate hosts.</title>
        <authorList>
            <person name="Ueti M.W."/>
            <person name="Johnson W.C."/>
            <person name="Kappmeyer L.S."/>
            <person name="Herndon D.R."/>
            <person name="Mousel M.R."/>
            <person name="Reif K.E."/>
            <person name="Taus N.S."/>
            <person name="Ifeonu O.O."/>
            <person name="Silva J.C."/>
            <person name="Suarez C.E."/>
            <person name="Brayton K.A."/>
        </authorList>
    </citation>
    <scope>NUCLEOTIDE SEQUENCE [LARGE SCALE GENOMIC DNA]</scope>
</reference>
<dbReference type="GeneID" id="5479190"/>
<evidence type="ECO:0000256" key="6">
    <source>
        <dbReference type="ARBA" id="ARBA00022840"/>
    </source>
</evidence>
<keyword evidence="5 9" id="KW-0418">Kinase</keyword>
<comment type="catalytic activity">
    <reaction evidence="7">
        <text>5-diphospho-1D-myo-inositol 1,2,3,4,6-pentakisphosphate + ATP + H(+) = 1,5-bis(diphospho)-1D-myo-inositol 2,3,4,6-tetrakisphosphate + ADP</text>
        <dbReference type="Rhea" id="RHEA:10276"/>
        <dbReference type="ChEBI" id="CHEBI:15378"/>
        <dbReference type="ChEBI" id="CHEBI:30616"/>
        <dbReference type="ChEBI" id="CHEBI:58628"/>
        <dbReference type="ChEBI" id="CHEBI:77983"/>
        <dbReference type="ChEBI" id="CHEBI:456216"/>
        <dbReference type="EC" id="2.7.4.24"/>
    </reaction>
    <physiologicalReaction direction="left-to-right" evidence="7">
        <dbReference type="Rhea" id="RHEA:10277"/>
    </physiologicalReaction>
</comment>
<comment type="subcellular location">
    <subcellularLocation>
        <location evidence="9">Cytoplasm</location>
        <location evidence="9">Cytosol</location>
    </subcellularLocation>
</comment>
<protein>
    <recommendedName>
        <fullName evidence="9">Inositol hexakisphosphate and diphosphoinositol-pentakisphosphate kinase</fullName>
        <ecNumber evidence="9">2.7.4.24</ecNumber>
    </recommendedName>
</protein>
<dbReference type="GO" id="GO:0033857">
    <property type="term" value="F:5-diphosphoinositol pentakisphosphate 1-kinase activity"/>
    <property type="evidence" value="ECO:0007669"/>
    <property type="project" value="TreeGrafter"/>
</dbReference>
<dbReference type="InterPro" id="IPR040557">
    <property type="entry name" value="VIP1_N"/>
</dbReference>
<dbReference type="VEuPathDB" id="PiroplasmaDB:BBOV_IV010350"/>
<dbReference type="EC" id="2.7.4.24" evidence="9"/>